<evidence type="ECO:0000259" key="3">
    <source>
        <dbReference type="Pfam" id="PF22335"/>
    </source>
</evidence>
<dbReference type="RefSeq" id="WP_228104329.1">
    <property type="nucleotide sequence ID" value="NZ_CP101637.1"/>
</dbReference>
<gene>
    <name evidence="4" type="ORF">TEMA_03410</name>
</gene>
<dbReference type="Gene3D" id="3.30.70.270">
    <property type="match status" value="1"/>
</dbReference>
<feature type="domain" description="Cas10/Cmr2 second palm" evidence="3">
    <location>
        <begin position="213"/>
        <end position="372"/>
    </location>
</feature>
<evidence type="ECO:0000313" key="4">
    <source>
        <dbReference type="EMBL" id="WMT80064.1"/>
    </source>
</evidence>
<dbReference type="Proteomes" id="UP001235030">
    <property type="component" value="Chromosome"/>
</dbReference>
<accession>A0ABY9PYI1</accession>
<proteinExistence type="predicted"/>
<protein>
    <recommendedName>
        <fullName evidence="3">Cas10/Cmr2 second palm domain-containing protein</fullName>
    </recommendedName>
</protein>
<dbReference type="InterPro" id="IPR043128">
    <property type="entry name" value="Rev_trsase/Diguanyl_cyclase"/>
</dbReference>
<dbReference type="EMBL" id="CP101637">
    <property type="protein sequence ID" value="WMT80064.1"/>
    <property type="molecule type" value="Genomic_DNA"/>
</dbReference>
<organism evidence="4 5">
    <name type="scientific">Terrisporobacter mayombei</name>
    <dbReference type="NCBI Taxonomy" id="1541"/>
    <lineage>
        <taxon>Bacteria</taxon>
        <taxon>Bacillati</taxon>
        <taxon>Bacillota</taxon>
        <taxon>Clostridia</taxon>
        <taxon>Peptostreptococcales</taxon>
        <taxon>Peptostreptococcaceae</taxon>
        <taxon>Terrisporobacter</taxon>
    </lineage>
</organism>
<keyword evidence="2" id="KW-0051">Antiviral defense</keyword>
<dbReference type="Pfam" id="PF22335">
    <property type="entry name" value="Cas10-Cmr2_palm2"/>
    <property type="match status" value="1"/>
</dbReference>
<evidence type="ECO:0000256" key="1">
    <source>
        <dbReference type="ARBA" id="ARBA00022741"/>
    </source>
</evidence>
<dbReference type="InterPro" id="IPR054767">
    <property type="entry name" value="Cas10-Cmr2_palm2"/>
</dbReference>
<evidence type="ECO:0000313" key="5">
    <source>
        <dbReference type="Proteomes" id="UP001235030"/>
    </source>
</evidence>
<keyword evidence="1" id="KW-0547">Nucleotide-binding</keyword>
<reference evidence="4 5" key="1">
    <citation type="submission" date="2022-07" db="EMBL/GenBank/DDBJ databases">
        <title>Genome sequence of Terrisporobacter mayombei DSM6539.</title>
        <authorList>
            <person name="Boeer T."/>
            <person name="Bengelsdorf F.R."/>
            <person name="Daniel R."/>
            <person name="Poehlein A."/>
        </authorList>
    </citation>
    <scope>NUCLEOTIDE SEQUENCE [LARGE SCALE GENOMIC DNA]</scope>
    <source>
        <strain evidence="4 5">DSM 6539</strain>
    </source>
</reference>
<name>A0ABY9PYI1_9FIRM</name>
<evidence type="ECO:0000256" key="2">
    <source>
        <dbReference type="ARBA" id="ARBA00023118"/>
    </source>
</evidence>
<keyword evidence="5" id="KW-1185">Reference proteome</keyword>
<sequence length="514" mass="59758">MEKFLVISEVSKKQNYIFKTNKLKENIGASNIIEYVTENVPRYIGKKYSLKLGDVSVGGGNSIFLLQTEEDAIKFIKEVTKEVLCKFAGVEFFMTYEKYDEENDLIIDVIDLLYKKLNDKKSERKSVFKRKSYGIEERCVTTEQAACKREEGTPLSRETLIKRKWSEKEFLKNLKSEKMPYSIETLMNKYLKQGYSFTNETEKLGIRKGENRYIGIVTLDGNKMGQKIQKMRNRTMEQYKHSNIKDANKEYINKSNEFSTNIKKYYFESFEYMIDKVVKNYDKLKDKLNLLKDEDGNMILPIRPIILAGDDVCFICNAQIAMECVNAFVTNLNKYKIEGETLNACAGISIMKSNYPFDRGCEIAEVLCKNCKSKIVDTEDASLVDYHICEGEIATSVSEIRTRTHIGKSINLNIKPLYINSKVFNSYENFKEEYRKIEIISSESKGKIRKLRDIFPKGKDDTKIFMNKYKISNNFNGKFGNIQSDFGFTRIDDKDTCLYFDLIEFQDMLITLED</sequence>